<protein>
    <submittedName>
        <fullName evidence="2">Uncharacterized protein</fullName>
    </submittedName>
</protein>
<feature type="transmembrane region" description="Helical" evidence="1">
    <location>
        <begin position="47"/>
        <end position="66"/>
    </location>
</feature>
<dbReference type="Proteomes" id="UP000256520">
    <property type="component" value="Unassembled WGS sequence"/>
</dbReference>
<dbReference type="EMBL" id="PIOD01000012">
    <property type="protein sequence ID" value="RDW17460.1"/>
    <property type="molecule type" value="Genomic_DNA"/>
</dbReference>
<proteinExistence type="predicted"/>
<name>A0A3D8PMY9_9BACI</name>
<keyword evidence="1" id="KW-0812">Transmembrane</keyword>
<organism evidence="2 3">
    <name type="scientific">Oceanobacillus chungangensis</name>
    <dbReference type="NCBI Taxonomy" id="1229152"/>
    <lineage>
        <taxon>Bacteria</taxon>
        <taxon>Bacillati</taxon>
        <taxon>Bacillota</taxon>
        <taxon>Bacilli</taxon>
        <taxon>Bacillales</taxon>
        <taxon>Bacillaceae</taxon>
        <taxon>Oceanobacillus</taxon>
    </lineage>
</organism>
<sequence length="79" mass="9531">MTKIHCGLIKNKKDKKYNMYKKSIKFPLIYFIASIVWQLIANKEINWINNIGVCFVIFLIILLYNWSKSPYNWKKDNTE</sequence>
<evidence type="ECO:0000256" key="1">
    <source>
        <dbReference type="SAM" id="Phobius"/>
    </source>
</evidence>
<evidence type="ECO:0000313" key="3">
    <source>
        <dbReference type="Proteomes" id="UP000256520"/>
    </source>
</evidence>
<dbReference type="AlphaFoldDB" id="A0A3D8PMY9"/>
<comment type="caution">
    <text evidence="2">The sequence shown here is derived from an EMBL/GenBank/DDBJ whole genome shotgun (WGS) entry which is preliminary data.</text>
</comment>
<feature type="transmembrane region" description="Helical" evidence="1">
    <location>
        <begin position="23"/>
        <end position="41"/>
    </location>
</feature>
<keyword evidence="1" id="KW-0472">Membrane</keyword>
<gene>
    <name evidence="2" type="ORF">CWR45_12125</name>
</gene>
<accession>A0A3D8PMY9</accession>
<reference evidence="3" key="1">
    <citation type="submission" date="2017-11" db="EMBL/GenBank/DDBJ databases">
        <authorList>
            <person name="Zhu W."/>
        </authorList>
    </citation>
    <scope>NUCLEOTIDE SEQUENCE [LARGE SCALE GENOMIC DNA]</scope>
    <source>
        <strain evidence="3">CAU 1051</strain>
    </source>
</reference>
<keyword evidence="3" id="KW-1185">Reference proteome</keyword>
<keyword evidence="1" id="KW-1133">Transmembrane helix</keyword>
<evidence type="ECO:0000313" key="2">
    <source>
        <dbReference type="EMBL" id="RDW17460.1"/>
    </source>
</evidence>